<gene>
    <name evidence="1" type="ORF">ERX40_07695</name>
</gene>
<accession>A0A9Q8CH12</accession>
<sequence length="74" mass="8409">MPEPTKATLQYSGSRALVWGADSDVTQAENLLNCCLRHMVKFKKKQIEQNKSMDTYLNEAFSMAAEHIYEGPIE</sequence>
<evidence type="ECO:0000313" key="1">
    <source>
        <dbReference type="EMBL" id="TDM02429.1"/>
    </source>
</evidence>
<dbReference type="OrthoDB" id="1495777at2"/>
<dbReference type="Proteomes" id="UP000295280">
    <property type="component" value="Unassembled WGS sequence"/>
</dbReference>
<evidence type="ECO:0000313" key="2">
    <source>
        <dbReference type="Proteomes" id="UP000295280"/>
    </source>
</evidence>
<organism evidence="1 2">
    <name type="scientific">Macrococcus carouselicus</name>
    <dbReference type="NCBI Taxonomy" id="69969"/>
    <lineage>
        <taxon>Bacteria</taxon>
        <taxon>Bacillati</taxon>
        <taxon>Bacillota</taxon>
        <taxon>Bacilli</taxon>
        <taxon>Bacillales</taxon>
        <taxon>Staphylococcaceae</taxon>
        <taxon>Macrococcus</taxon>
    </lineage>
</organism>
<reference evidence="1 2" key="1">
    <citation type="submission" date="2019-01" db="EMBL/GenBank/DDBJ databases">
        <title>Draft genome sequences of the type strains of six Macrococcus species.</title>
        <authorList>
            <person name="Mazhar S."/>
            <person name="Altermann E."/>
            <person name="Hill C."/>
            <person name="Mcauliffe O."/>
        </authorList>
    </citation>
    <scope>NUCLEOTIDE SEQUENCE [LARGE SCALE GENOMIC DNA]</scope>
    <source>
        <strain evidence="1 2">ATCC 51828</strain>
    </source>
</reference>
<proteinExistence type="predicted"/>
<keyword evidence="2" id="KW-1185">Reference proteome</keyword>
<dbReference type="EMBL" id="SCWD01000002">
    <property type="protein sequence ID" value="TDM02429.1"/>
    <property type="molecule type" value="Genomic_DNA"/>
</dbReference>
<comment type="caution">
    <text evidence="1">The sequence shown here is derived from an EMBL/GenBank/DDBJ whole genome shotgun (WGS) entry which is preliminary data.</text>
</comment>
<dbReference type="AlphaFoldDB" id="A0A9Q8CH12"/>
<name>A0A9Q8CH12_9STAP</name>
<protein>
    <submittedName>
        <fullName evidence="1">Uncharacterized protein</fullName>
    </submittedName>
</protein>